<accession>A0ACC3N040</accession>
<evidence type="ECO:0000313" key="1">
    <source>
        <dbReference type="EMBL" id="KAK3707465.1"/>
    </source>
</evidence>
<dbReference type="EMBL" id="JAUTXU010000110">
    <property type="protein sequence ID" value="KAK3707465.1"/>
    <property type="molecule type" value="Genomic_DNA"/>
</dbReference>
<dbReference type="Proteomes" id="UP001281147">
    <property type="component" value="Unassembled WGS sequence"/>
</dbReference>
<name>A0ACC3N040_9PEZI</name>
<keyword evidence="2" id="KW-1185">Reference proteome</keyword>
<evidence type="ECO:0000313" key="2">
    <source>
        <dbReference type="Proteomes" id="UP001281147"/>
    </source>
</evidence>
<comment type="caution">
    <text evidence="1">The sequence shown here is derived from an EMBL/GenBank/DDBJ whole genome shotgun (WGS) entry which is preliminary data.</text>
</comment>
<gene>
    <name evidence="1" type="ORF">LTR37_012107</name>
</gene>
<sequence length="499" mass="53383">MVISISATRRLLALVATLLLTNALGCYSGGLAFEDLHGGADSNDLGIEAEVLADISNVCNEVNGAVFKNGDPPSTHCSDWTVTVEPDDTCYDVCLLGGGLDCDPDCGGPVHFNFLGETSDVTPLNTGYYASLTDDQLAKVRSDCQVHFVEDDTSGPRPEEEITVDDSDESAGTLARRGQQKEAPWPLFEMSAATTVALPPPDESYYYVDNPGEGVDVYIIDSGINHPYDEFNDDGRSDRIVDEINVSTEPDDYSDVAPNAGHGTLIADAVGGNGYSVAKSATLRNVKYERNRVPDAARFVQAMQQVILKHNARKTESGFKGSIINMSFSLGKTLSAAKELENAYKAGISLVTSAGNRKYNARSFPAIDEHVISVGGSSNDYTPWQEAEAGSNYGEGILDLWAPGQRVPLTDKDGRSTTATGTSFASGYVSGILAIFYGVEGTSMNLDLARERLIAQTDDWITLPDGTDWHNSPKAFANTGNRKGAAQFPPVVYIGGPEV</sequence>
<protein>
    <submittedName>
        <fullName evidence="1">Uncharacterized protein</fullName>
    </submittedName>
</protein>
<organism evidence="1 2">
    <name type="scientific">Vermiconidia calcicola</name>
    <dbReference type="NCBI Taxonomy" id="1690605"/>
    <lineage>
        <taxon>Eukaryota</taxon>
        <taxon>Fungi</taxon>
        <taxon>Dikarya</taxon>
        <taxon>Ascomycota</taxon>
        <taxon>Pezizomycotina</taxon>
        <taxon>Dothideomycetes</taxon>
        <taxon>Dothideomycetidae</taxon>
        <taxon>Mycosphaerellales</taxon>
        <taxon>Extremaceae</taxon>
        <taxon>Vermiconidia</taxon>
    </lineage>
</organism>
<reference evidence="1" key="1">
    <citation type="submission" date="2023-07" db="EMBL/GenBank/DDBJ databases">
        <title>Black Yeasts Isolated from many extreme environments.</title>
        <authorList>
            <person name="Coleine C."/>
            <person name="Stajich J.E."/>
            <person name="Selbmann L."/>
        </authorList>
    </citation>
    <scope>NUCLEOTIDE SEQUENCE</scope>
    <source>
        <strain evidence="1">CCFEE 5714</strain>
    </source>
</reference>
<proteinExistence type="predicted"/>